<evidence type="ECO:0000313" key="2">
    <source>
        <dbReference type="Proteomes" id="UP000595703"/>
    </source>
</evidence>
<reference evidence="1 2" key="2">
    <citation type="journal article" date="2011" name="J. Antibiot.">
        <title>Furaquinocins I and J: novel polyketide isoprenoid hybrid compounds from Streptomyces reveromyceticus SN-593.</title>
        <authorList>
            <person name="Panthee S."/>
            <person name="Takahashi S."/>
            <person name="Takagi H."/>
            <person name="Nogawa T."/>
            <person name="Oowada E."/>
            <person name="Uramoto M."/>
            <person name="Osada H."/>
        </authorList>
    </citation>
    <scope>NUCLEOTIDE SEQUENCE [LARGE SCALE GENOMIC DNA]</scope>
    <source>
        <strain evidence="1 2">SN-593</strain>
    </source>
</reference>
<proteinExistence type="predicted"/>
<dbReference type="AlphaFoldDB" id="A0A7U3UN34"/>
<dbReference type="KEGG" id="arev:RVR_491"/>
<accession>A0A7U3UN34</accession>
<keyword evidence="2" id="KW-1185">Reference proteome</keyword>
<evidence type="ECO:0008006" key="3">
    <source>
        <dbReference type="Google" id="ProtNLM"/>
    </source>
</evidence>
<gene>
    <name evidence="1" type="ORF">RVR_491</name>
</gene>
<dbReference type="Proteomes" id="UP000595703">
    <property type="component" value="Chromosome"/>
</dbReference>
<dbReference type="EMBL" id="AP018365">
    <property type="protein sequence ID" value="BBA95579.1"/>
    <property type="molecule type" value="Genomic_DNA"/>
</dbReference>
<organism evidence="1 2">
    <name type="scientific">Actinacidiphila reveromycinica</name>
    <dbReference type="NCBI Taxonomy" id="659352"/>
    <lineage>
        <taxon>Bacteria</taxon>
        <taxon>Bacillati</taxon>
        <taxon>Actinomycetota</taxon>
        <taxon>Actinomycetes</taxon>
        <taxon>Kitasatosporales</taxon>
        <taxon>Streptomycetaceae</taxon>
        <taxon>Actinacidiphila</taxon>
    </lineage>
</organism>
<reference evidence="1 2" key="3">
    <citation type="journal article" date="2011" name="Nat. Chem. Biol.">
        <title>Reveromycin A biosynthesis uses RevG and RevJ for stereospecific spiroacetal formation.</title>
        <authorList>
            <person name="Takahashi S."/>
            <person name="Toyoda A."/>
            <person name="Sekiyama Y."/>
            <person name="Takagi H."/>
            <person name="Nogawa T."/>
            <person name="Uramoto M."/>
            <person name="Suzuki R."/>
            <person name="Koshino H."/>
            <person name="Kumano T."/>
            <person name="Panthee S."/>
            <person name="Dairi T."/>
            <person name="Ishikawa J."/>
            <person name="Ikeda H."/>
            <person name="Sakaki Y."/>
            <person name="Osada H."/>
        </authorList>
    </citation>
    <scope>NUCLEOTIDE SEQUENCE [LARGE SCALE GENOMIC DNA]</scope>
    <source>
        <strain evidence="1 2">SN-593</strain>
    </source>
</reference>
<name>A0A7U3UN34_9ACTN</name>
<dbReference type="RefSeq" id="WP_202232091.1">
    <property type="nucleotide sequence ID" value="NZ_AP018365.1"/>
</dbReference>
<evidence type="ECO:0000313" key="1">
    <source>
        <dbReference type="EMBL" id="BBA95579.1"/>
    </source>
</evidence>
<reference evidence="1 2" key="1">
    <citation type="journal article" date="2010" name="J. Bacteriol.">
        <title>Biochemical characterization of a novel indole prenyltransferase from Streptomyces sp. SN-593.</title>
        <authorList>
            <person name="Takahashi S."/>
            <person name="Takagi H."/>
            <person name="Toyoda A."/>
            <person name="Uramoto M."/>
            <person name="Nogawa T."/>
            <person name="Ueki M."/>
            <person name="Sakaki Y."/>
            <person name="Osada H."/>
        </authorList>
    </citation>
    <scope>NUCLEOTIDE SEQUENCE [LARGE SCALE GENOMIC DNA]</scope>
    <source>
        <strain evidence="1 2">SN-593</strain>
    </source>
</reference>
<sequence length="282" mass="31648">MTVTDRLEAALAQGRRFAERTGCRDGEVLLVTGSSVLPFETSGGDVDLVLLTPYDDRFRSFAERRHPERRTEQLANGYAMSYLDAGGEEIDIEVWPEDRVLAACRALGDGIRDADAVEADFTRVGGLDVKVGTDLFHALRCGVPAHGAERLREVRSAVPWRTYQAFKRDCALVNVRDATKGIPASLRVGRPDEAYLKLCWAADSLADGLIFHHGLSISRWKWRLRYLPLLEPSFGDWYREVRFTPQLAPEALDRHVGVLRDAWRRHAGTEPLSPEPPEPRLS</sequence>
<reference evidence="1 2" key="4">
    <citation type="journal article" date="2020" name="Sci. Rep.">
        <title>beta-carboline chemical signals induce reveromycin production through a LuxR family regulator in Streptomyces sp. SN-593.</title>
        <authorList>
            <person name="Panthee S."/>
            <person name="Kito N."/>
            <person name="Hayashi T."/>
            <person name="Shimizu T."/>
            <person name="Ishikawa J."/>
            <person name="Hamamoto H."/>
            <person name="Osada H."/>
            <person name="Takahashi S."/>
        </authorList>
    </citation>
    <scope>NUCLEOTIDE SEQUENCE [LARGE SCALE GENOMIC DNA]</scope>
    <source>
        <strain evidence="1 2">SN-593</strain>
    </source>
</reference>
<protein>
    <recommendedName>
        <fullName evidence="3">Nucleotidyltransferase</fullName>
    </recommendedName>
</protein>